<name>A0A5C6MF29_9PLAN</name>
<comment type="caution">
    <text evidence="1">The sequence shown here is derived from an EMBL/GenBank/DDBJ whole genome shotgun (WGS) entry which is preliminary data.</text>
</comment>
<evidence type="ECO:0000313" key="2">
    <source>
        <dbReference type="Proteomes" id="UP000321083"/>
    </source>
</evidence>
<dbReference type="Proteomes" id="UP000321083">
    <property type="component" value="Unassembled WGS sequence"/>
</dbReference>
<protein>
    <submittedName>
        <fullName evidence="1">Uncharacterized protein</fullName>
    </submittedName>
</protein>
<dbReference type="AlphaFoldDB" id="A0A5C6MF29"/>
<proteinExistence type="predicted"/>
<dbReference type="EMBL" id="SRHE01000058">
    <property type="protein sequence ID" value="TWW11511.1"/>
    <property type="molecule type" value="Genomic_DNA"/>
</dbReference>
<keyword evidence="2" id="KW-1185">Reference proteome</keyword>
<sequence>MPAGLGRLALNAGLGCPKHDIRHDFDAGIGKVFEIGLQRGALDDFAGFVAELATFSFPPSVCTGR</sequence>
<reference evidence="1 2" key="1">
    <citation type="submission" date="2019-08" db="EMBL/GenBank/DDBJ databases">
        <title>100 year-old enigma solved: identification of Planctomyces bekefii, the type genus and species of the phylum Planctomycetes.</title>
        <authorList>
            <person name="Svetlana D.N."/>
            <person name="Overmann J."/>
        </authorList>
    </citation>
    <scope>NUCLEOTIDE SEQUENCE [LARGE SCALE GENOMIC DNA]</scope>
    <source>
        <strain evidence="1">Phe10_nw2017</strain>
    </source>
</reference>
<reference evidence="1 2" key="2">
    <citation type="submission" date="2019-08" db="EMBL/GenBank/DDBJ databases">
        <authorList>
            <person name="Henke P."/>
        </authorList>
    </citation>
    <scope>NUCLEOTIDE SEQUENCE [LARGE SCALE GENOMIC DNA]</scope>
    <source>
        <strain evidence="1">Phe10_nw2017</strain>
    </source>
</reference>
<organism evidence="1 2">
    <name type="scientific">Planctomyces bekefii</name>
    <dbReference type="NCBI Taxonomy" id="1653850"/>
    <lineage>
        <taxon>Bacteria</taxon>
        <taxon>Pseudomonadati</taxon>
        <taxon>Planctomycetota</taxon>
        <taxon>Planctomycetia</taxon>
        <taxon>Planctomycetales</taxon>
        <taxon>Planctomycetaceae</taxon>
        <taxon>Planctomyces</taxon>
    </lineage>
</organism>
<evidence type="ECO:0000313" key="1">
    <source>
        <dbReference type="EMBL" id="TWW11511.1"/>
    </source>
</evidence>
<accession>A0A5C6MF29</accession>
<gene>
    <name evidence="1" type="ORF">E3A20_04840</name>
</gene>